<reference evidence="7 8" key="1">
    <citation type="submission" date="2019-11" db="EMBL/GenBank/DDBJ databases">
        <title>Draft genome sequences of five Paenibacillus species of dairy origin.</title>
        <authorList>
            <person name="Olajide A.M."/>
            <person name="Chen S."/>
            <person name="Lapointe G."/>
        </authorList>
    </citation>
    <scope>NUCLEOTIDE SEQUENCE [LARGE SCALE GENOMIC DNA]</scope>
    <source>
        <strain evidence="7 8">2CS3</strain>
    </source>
</reference>
<gene>
    <name evidence="7" type="ORF">GNP93_02255</name>
</gene>
<dbReference type="AlphaFoldDB" id="A0A7X3CS02"/>
<keyword evidence="8" id="KW-1185">Reference proteome</keyword>
<dbReference type="FunFam" id="3.40.30.10:FF:000010">
    <property type="entry name" value="Glutathione peroxidase"/>
    <property type="match status" value="1"/>
</dbReference>
<keyword evidence="3 5" id="KW-0560">Oxidoreductase</keyword>
<dbReference type="CDD" id="cd00340">
    <property type="entry name" value="GSH_Peroxidase"/>
    <property type="match status" value="1"/>
</dbReference>
<dbReference type="PROSITE" id="PS51355">
    <property type="entry name" value="GLUTATHIONE_PEROXID_3"/>
    <property type="match status" value="1"/>
</dbReference>
<dbReference type="PANTHER" id="PTHR11592">
    <property type="entry name" value="GLUTATHIONE PEROXIDASE"/>
    <property type="match status" value="1"/>
</dbReference>
<evidence type="ECO:0000256" key="1">
    <source>
        <dbReference type="ARBA" id="ARBA00006926"/>
    </source>
</evidence>
<evidence type="ECO:0000256" key="4">
    <source>
        <dbReference type="PIRSR" id="PIRSR000303-1"/>
    </source>
</evidence>
<evidence type="ECO:0000313" key="8">
    <source>
        <dbReference type="Proteomes" id="UP000450917"/>
    </source>
</evidence>
<dbReference type="InterPro" id="IPR000889">
    <property type="entry name" value="Glutathione_peroxidase"/>
</dbReference>
<feature type="active site" evidence="4">
    <location>
        <position position="35"/>
    </location>
</feature>
<feature type="domain" description="Thioredoxin" evidence="6">
    <location>
        <begin position="1"/>
        <end position="177"/>
    </location>
</feature>
<evidence type="ECO:0000259" key="6">
    <source>
        <dbReference type="PROSITE" id="PS51352"/>
    </source>
</evidence>
<dbReference type="PIRSF" id="PIRSF000303">
    <property type="entry name" value="Glutathion_perox"/>
    <property type="match status" value="1"/>
</dbReference>
<accession>A0A7X3CS02</accession>
<dbReference type="InterPro" id="IPR013766">
    <property type="entry name" value="Thioredoxin_domain"/>
</dbReference>
<name>A0A7X3CS02_9BACL</name>
<organism evidence="7 8">
    <name type="scientific">Paenibacillus validus</name>
    <dbReference type="NCBI Taxonomy" id="44253"/>
    <lineage>
        <taxon>Bacteria</taxon>
        <taxon>Bacillati</taxon>
        <taxon>Bacillota</taxon>
        <taxon>Bacilli</taxon>
        <taxon>Bacillales</taxon>
        <taxon>Paenibacillaceae</taxon>
        <taxon>Paenibacillus</taxon>
    </lineage>
</organism>
<dbReference type="EMBL" id="WNZX01000001">
    <property type="protein sequence ID" value="MUG69492.1"/>
    <property type="molecule type" value="Genomic_DNA"/>
</dbReference>
<dbReference type="InterPro" id="IPR029759">
    <property type="entry name" value="GPX_AS"/>
</dbReference>
<evidence type="ECO:0000256" key="2">
    <source>
        <dbReference type="ARBA" id="ARBA00022559"/>
    </source>
</evidence>
<dbReference type="InterPro" id="IPR029760">
    <property type="entry name" value="GPX_CS"/>
</dbReference>
<dbReference type="PROSITE" id="PS51352">
    <property type="entry name" value="THIOREDOXIN_2"/>
    <property type="match status" value="1"/>
</dbReference>
<dbReference type="GO" id="GO:0034599">
    <property type="term" value="P:cellular response to oxidative stress"/>
    <property type="evidence" value="ECO:0007669"/>
    <property type="project" value="TreeGrafter"/>
</dbReference>
<keyword evidence="2 5" id="KW-0575">Peroxidase</keyword>
<evidence type="ECO:0000256" key="5">
    <source>
        <dbReference type="RuleBase" id="RU000499"/>
    </source>
</evidence>
<comment type="caution">
    <text evidence="7">The sequence shown here is derived from an EMBL/GenBank/DDBJ whole genome shotgun (WGS) entry which is preliminary data.</text>
</comment>
<comment type="similarity">
    <text evidence="1 5">Belongs to the glutathione peroxidase family.</text>
</comment>
<dbReference type="PANTHER" id="PTHR11592:SF78">
    <property type="entry name" value="GLUTATHIONE PEROXIDASE"/>
    <property type="match status" value="1"/>
</dbReference>
<dbReference type="Gene3D" id="3.40.30.10">
    <property type="entry name" value="Glutaredoxin"/>
    <property type="match status" value="1"/>
</dbReference>
<dbReference type="GO" id="GO:0004601">
    <property type="term" value="F:peroxidase activity"/>
    <property type="evidence" value="ECO:0007669"/>
    <property type="project" value="UniProtKB-KW"/>
</dbReference>
<dbReference type="Pfam" id="PF00255">
    <property type="entry name" value="GSHPx"/>
    <property type="match status" value="1"/>
</dbReference>
<proteinExistence type="inferred from homology"/>
<dbReference type="RefSeq" id="WP_054796736.1">
    <property type="nucleotide sequence ID" value="NZ_JARTHJ010000205.1"/>
</dbReference>
<protein>
    <recommendedName>
        <fullName evidence="5">Glutathione peroxidase</fullName>
    </recommendedName>
</protein>
<dbReference type="SUPFAM" id="SSF52833">
    <property type="entry name" value="Thioredoxin-like"/>
    <property type="match status" value="1"/>
</dbReference>
<dbReference type="PROSITE" id="PS00763">
    <property type="entry name" value="GLUTATHIONE_PEROXID_2"/>
    <property type="match status" value="1"/>
</dbReference>
<dbReference type="InterPro" id="IPR036249">
    <property type="entry name" value="Thioredoxin-like_sf"/>
</dbReference>
<evidence type="ECO:0000256" key="3">
    <source>
        <dbReference type="ARBA" id="ARBA00023002"/>
    </source>
</evidence>
<sequence>MSVYEFKANNIRGEQVSLEAYKGKVLVIVNTASKCGLTPQYNELQQLYETYKDRGLTILGFPCNQFGAQEPGSNEEINTFCTLNYGVTFPLFDKVEVRGENKHPLFAYLTEQAPFEGIDPQTGGKLASFLEQQGLLEGNEIKWNFTKFLIDRSGNVVKRFEPPVTPAALTADIEALL</sequence>
<dbReference type="PRINTS" id="PR01011">
    <property type="entry name" value="GLUTPROXDASE"/>
</dbReference>
<dbReference type="Proteomes" id="UP000450917">
    <property type="component" value="Unassembled WGS sequence"/>
</dbReference>
<evidence type="ECO:0000313" key="7">
    <source>
        <dbReference type="EMBL" id="MUG69492.1"/>
    </source>
</evidence>
<dbReference type="PROSITE" id="PS00460">
    <property type="entry name" value="GLUTATHIONE_PEROXID_1"/>
    <property type="match status" value="1"/>
</dbReference>